<name>A0A5N6R7D4_9ROSI</name>
<evidence type="ECO:0000313" key="3">
    <source>
        <dbReference type="Proteomes" id="UP000327013"/>
    </source>
</evidence>
<sequence length="266" mass="29747">MAFPRKFRYDKGKNKVNPDASEDPSLVDPVIPLRIEGKRDVSSIFDLLATTRPSREVSVPVKRDNPLMIPSRDMTLIAEGSNSPIFTPLEVLHPPLPSSTTDPLELLTTRAIQEDFHPEAEIMEPSASSEMDKSGAFTPRTDFMEDDEVTGRLRGLSADNRFFQTNPSSGGPSNDRTSDELVKFLGRKINWVGDPFKAFADLIPLSPATEAIAPSRPETVNEALRYLVDAEKEARGISYEDQMVREQSGGFPNYVRMFPERTWDCL</sequence>
<gene>
    <name evidence="2" type="ORF">FH972_012586</name>
</gene>
<dbReference type="EMBL" id="CM017325">
    <property type="protein sequence ID" value="KAE8055764.1"/>
    <property type="molecule type" value="Genomic_DNA"/>
</dbReference>
<evidence type="ECO:0000313" key="2">
    <source>
        <dbReference type="EMBL" id="KAE8055764.1"/>
    </source>
</evidence>
<reference evidence="2 3" key="1">
    <citation type="submission" date="2019-06" db="EMBL/GenBank/DDBJ databases">
        <title>A chromosomal-level reference genome of Carpinus fangiana (Coryloideae, Betulaceae).</title>
        <authorList>
            <person name="Yang X."/>
            <person name="Wang Z."/>
            <person name="Zhang L."/>
            <person name="Hao G."/>
            <person name="Liu J."/>
            <person name="Yang Y."/>
        </authorList>
    </citation>
    <scope>NUCLEOTIDE SEQUENCE [LARGE SCALE GENOMIC DNA]</scope>
    <source>
        <strain evidence="2">Cfa_2016G</strain>
        <tissue evidence="2">Leaf</tissue>
    </source>
</reference>
<feature type="region of interest" description="Disordered" evidence="1">
    <location>
        <begin position="1"/>
        <end position="27"/>
    </location>
</feature>
<dbReference type="Proteomes" id="UP000327013">
    <property type="component" value="Chromosome 5"/>
</dbReference>
<proteinExistence type="predicted"/>
<accession>A0A5N6R7D4</accession>
<organism evidence="2 3">
    <name type="scientific">Carpinus fangiana</name>
    <dbReference type="NCBI Taxonomy" id="176857"/>
    <lineage>
        <taxon>Eukaryota</taxon>
        <taxon>Viridiplantae</taxon>
        <taxon>Streptophyta</taxon>
        <taxon>Embryophyta</taxon>
        <taxon>Tracheophyta</taxon>
        <taxon>Spermatophyta</taxon>
        <taxon>Magnoliopsida</taxon>
        <taxon>eudicotyledons</taxon>
        <taxon>Gunneridae</taxon>
        <taxon>Pentapetalae</taxon>
        <taxon>rosids</taxon>
        <taxon>fabids</taxon>
        <taxon>Fagales</taxon>
        <taxon>Betulaceae</taxon>
        <taxon>Carpinus</taxon>
    </lineage>
</organism>
<dbReference type="AlphaFoldDB" id="A0A5N6R7D4"/>
<evidence type="ECO:0000256" key="1">
    <source>
        <dbReference type="SAM" id="MobiDB-lite"/>
    </source>
</evidence>
<keyword evidence="3" id="KW-1185">Reference proteome</keyword>
<protein>
    <submittedName>
        <fullName evidence="2">Uncharacterized protein</fullName>
    </submittedName>
</protein>